<sequence>MASPDGGAALASLDNQRSRDDGDSLSGSSHIGSDASDDSVGRGECRWRTARFHDMECSRFFDCPTHIVERQLSDDEDEGSEAGEEPPEQLQTAEGTPEHTSTANLDRSVADTNTPAAISERRPTTSFAPGPEETNTEPTTEGEGTARATSAREINEPEESQDSEEPVPAPPTPLSLRPSEPQGHGQPLPPTATSSQPIRELVPPERASSLTTSAQEINQPEGRQDSQELPSAPSTPPTPPTPPSSRPSEPSGHSQPLPPTSTPAQPTGEFVPPERTSSLGTSQGANIPTQDLPLRPALSSNRSQEGPPPPPRRSSSSLAVQSAPRNQQAVEERRGPPEFVLPRWQPDAEVTYCPICHTQFSIFVRKHHCRKCGRVVCNSCSPHRITIPYQYIVQPPGQPRLAAQRYPSSLISGEGGYADFSSLGGGERVRLCNPCVPDPNTTPPQPLDSPSQLSPRGSHYRSQSSINAMSSNAPPPNRYSSYFTTSPPQDAYARSRSITHSGPGGPSSSRPTYSSTQNRILAGTPPAYYSSSSAGYPGSSRYRSMLDVGSSSSSAAQNRALPPPPQIAEEDECPVCHRELPSRTLPNFETLRETHINICITSHSTYSGTPTGETPQNVVGTPPPLAARRTGMFPYVATEKDCVDSAECTICLEEFEVGVPMARLECLCRFHRSCISAWFVNHPGRCPVHQHDSFGY</sequence>
<comment type="caution">
    <text evidence="1">The sequence shown here is derived from an EMBL/GenBank/DDBJ whole genome shotgun (WGS) entry which is preliminary data.</text>
</comment>
<dbReference type="EMBL" id="VUJX02000003">
    <property type="protein sequence ID" value="KAL0938794.1"/>
    <property type="molecule type" value="Genomic_DNA"/>
</dbReference>
<keyword evidence="2" id="KW-1185">Reference proteome</keyword>
<gene>
    <name evidence="1" type="ORF">CTRU02_205404</name>
</gene>
<reference evidence="1 2" key="1">
    <citation type="journal article" date="2020" name="Phytopathology">
        <title>Genome Sequence Resources of Colletotrichum truncatum, C. plurivorum, C. musicola, and C. sojae: Four Species Pathogenic to Soybean (Glycine max).</title>
        <authorList>
            <person name="Rogerio F."/>
            <person name="Boufleur T.R."/>
            <person name="Ciampi-Guillardi M."/>
            <person name="Sukno S.A."/>
            <person name="Thon M.R."/>
            <person name="Massola Junior N.S."/>
            <person name="Baroncelli R."/>
        </authorList>
    </citation>
    <scope>NUCLEOTIDE SEQUENCE [LARGE SCALE GENOMIC DNA]</scope>
    <source>
        <strain evidence="1 2">CMES1059</strain>
    </source>
</reference>
<dbReference type="Proteomes" id="UP000805649">
    <property type="component" value="Unassembled WGS sequence"/>
</dbReference>
<evidence type="ECO:0000313" key="1">
    <source>
        <dbReference type="EMBL" id="KAL0938794.1"/>
    </source>
</evidence>
<organism evidence="1 2">
    <name type="scientific">Colletotrichum truncatum</name>
    <name type="common">Anthracnose fungus</name>
    <name type="synonym">Colletotrichum capsici</name>
    <dbReference type="NCBI Taxonomy" id="5467"/>
    <lineage>
        <taxon>Eukaryota</taxon>
        <taxon>Fungi</taxon>
        <taxon>Dikarya</taxon>
        <taxon>Ascomycota</taxon>
        <taxon>Pezizomycotina</taxon>
        <taxon>Sordariomycetes</taxon>
        <taxon>Hypocreomycetidae</taxon>
        <taxon>Glomerellales</taxon>
        <taxon>Glomerellaceae</taxon>
        <taxon>Colletotrichum</taxon>
        <taxon>Colletotrichum truncatum species complex</taxon>
    </lineage>
</organism>
<evidence type="ECO:0000313" key="2">
    <source>
        <dbReference type="Proteomes" id="UP000805649"/>
    </source>
</evidence>
<proteinExistence type="predicted"/>
<name>A0ACC3Z3X7_COLTU</name>
<accession>A0ACC3Z3X7</accession>
<protein>
    <submittedName>
        <fullName evidence="1">FYVE zinc finger protein</fullName>
    </submittedName>
</protein>